<accession>A0A9P0JIE8</accession>
<feature type="region of interest" description="Disordered" evidence="2">
    <location>
        <begin position="88"/>
        <end position="107"/>
    </location>
</feature>
<reference evidence="5" key="1">
    <citation type="submission" date="2022-03" db="EMBL/GenBank/DDBJ databases">
        <authorList>
            <person name="Sayadi A."/>
        </authorList>
    </citation>
    <scope>NUCLEOTIDE SEQUENCE</scope>
</reference>
<dbReference type="Pfam" id="PF10545">
    <property type="entry name" value="MADF_DNA_bdg"/>
    <property type="match status" value="1"/>
</dbReference>
<evidence type="ECO:0000259" key="4">
    <source>
        <dbReference type="PROSITE" id="PS51031"/>
    </source>
</evidence>
<gene>
    <name evidence="5" type="ORF">ACAOBT_LOCUS938</name>
</gene>
<evidence type="ECO:0000313" key="5">
    <source>
        <dbReference type="EMBL" id="CAH1955156.1"/>
    </source>
</evidence>
<feature type="compositionally biased region" description="Basic and acidic residues" evidence="2">
    <location>
        <begin position="88"/>
        <end position="100"/>
    </location>
</feature>
<proteinExistence type="predicted"/>
<name>A0A9P0JIE8_ACAOB</name>
<dbReference type="OrthoDB" id="8038273at2759"/>
<dbReference type="PROSITE" id="PS51029">
    <property type="entry name" value="MADF"/>
    <property type="match status" value="1"/>
</dbReference>
<evidence type="ECO:0000256" key="1">
    <source>
        <dbReference type="PROSITE-ProRule" id="PRU00371"/>
    </source>
</evidence>
<feature type="compositionally biased region" description="Low complexity" evidence="2">
    <location>
        <begin position="236"/>
        <end position="254"/>
    </location>
</feature>
<feature type="region of interest" description="Disordered" evidence="2">
    <location>
        <begin position="220"/>
        <end position="254"/>
    </location>
</feature>
<keyword evidence="1" id="KW-0539">Nucleus</keyword>
<dbReference type="AlphaFoldDB" id="A0A9P0JIE8"/>
<keyword evidence="6" id="KW-1185">Reference proteome</keyword>
<comment type="caution">
    <text evidence="5">The sequence shown here is derived from an EMBL/GenBank/DDBJ whole genome shotgun (WGS) entry which is preliminary data.</text>
</comment>
<organism evidence="5 6">
    <name type="scientific">Acanthoscelides obtectus</name>
    <name type="common">Bean weevil</name>
    <name type="synonym">Bruchus obtectus</name>
    <dbReference type="NCBI Taxonomy" id="200917"/>
    <lineage>
        <taxon>Eukaryota</taxon>
        <taxon>Metazoa</taxon>
        <taxon>Ecdysozoa</taxon>
        <taxon>Arthropoda</taxon>
        <taxon>Hexapoda</taxon>
        <taxon>Insecta</taxon>
        <taxon>Pterygota</taxon>
        <taxon>Neoptera</taxon>
        <taxon>Endopterygota</taxon>
        <taxon>Coleoptera</taxon>
        <taxon>Polyphaga</taxon>
        <taxon>Cucujiformia</taxon>
        <taxon>Chrysomeloidea</taxon>
        <taxon>Chrysomelidae</taxon>
        <taxon>Bruchinae</taxon>
        <taxon>Bruchini</taxon>
        <taxon>Acanthoscelides</taxon>
    </lineage>
</organism>
<evidence type="ECO:0008006" key="7">
    <source>
        <dbReference type="Google" id="ProtNLM"/>
    </source>
</evidence>
<feature type="compositionally biased region" description="Polar residues" evidence="2">
    <location>
        <begin position="220"/>
        <end position="235"/>
    </location>
</feature>
<dbReference type="PROSITE" id="PS51031">
    <property type="entry name" value="BESS"/>
    <property type="match status" value="1"/>
</dbReference>
<evidence type="ECO:0000256" key="2">
    <source>
        <dbReference type="SAM" id="MobiDB-lite"/>
    </source>
</evidence>
<dbReference type="GO" id="GO:0005634">
    <property type="term" value="C:nucleus"/>
    <property type="evidence" value="ECO:0007669"/>
    <property type="project" value="UniProtKB-SubCell"/>
</dbReference>
<comment type="subcellular location">
    <subcellularLocation>
        <location evidence="1">Nucleus</location>
    </subcellularLocation>
</comment>
<feature type="domain" description="MADF" evidence="3">
    <location>
        <begin position="10"/>
        <end position="108"/>
    </location>
</feature>
<dbReference type="InterPro" id="IPR004210">
    <property type="entry name" value="BESS_motif"/>
</dbReference>
<feature type="domain" description="BESS" evidence="4">
    <location>
        <begin position="168"/>
        <end position="207"/>
    </location>
</feature>
<evidence type="ECO:0000259" key="3">
    <source>
        <dbReference type="PROSITE" id="PS51029"/>
    </source>
</evidence>
<sequence length="295" mass="33621">MNHLKIDTELLISAIESKNCIWDIACDEYKNRDIKNAAFLKVAAVVVQEFDRLSEKEKHETVLLIQKRWKTARDAYVRDRAKLRKMKSGDSAKHIKKTDTSFDADEAGQENLNNEVVDLSESDADVDVEGSVKESQLRQNFIRTKRKKIDPLNNKPIAFLEEATKSDQDDHKAFLTSLLPTLKTFNEAQTLQFRSEVLRIIMEIKNIEQHSVVTHQAQSVSTQNVSSQKQQFNVDNSNNWSSRPSTSYSYHSSDQASLHSSDSMAIFLPSPSCSDTNYRPTLLELSATRLDDQTH</sequence>
<dbReference type="GO" id="GO:0003677">
    <property type="term" value="F:DNA binding"/>
    <property type="evidence" value="ECO:0007669"/>
    <property type="project" value="InterPro"/>
</dbReference>
<dbReference type="InterPro" id="IPR006578">
    <property type="entry name" value="MADF-dom"/>
</dbReference>
<evidence type="ECO:0000313" key="6">
    <source>
        <dbReference type="Proteomes" id="UP001152888"/>
    </source>
</evidence>
<dbReference type="Pfam" id="PF02944">
    <property type="entry name" value="BESS"/>
    <property type="match status" value="1"/>
</dbReference>
<dbReference type="EMBL" id="CAKOFQ010006658">
    <property type="protein sequence ID" value="CAH1955156.1"/>
    <property type="molecule type" value="Genomic_DNA"/>
</dbReference>
<protein>
    <recommendedName>
        <fullName evidence="7">BESS domain-containing protein</fullName>
    </recommendedName>
</protein>
<dbReference type="Proteomes" id="UP001152888">
    <property type="component" value="Unassembled WGS sequence"/>
</dbReference>